<keyword evidence="6" id="KW-0560">Oxidoreductase</keyword>
<dbReference type="GO" id="GO:0004748">
    <property type="term" value="F:ribonucleoside-diphosphate reductase activity, thioredoxin disulfide as acceptor"/>
    <property type="evidence" value="ECO:0007669"/>
    <property type="project" value="TreeGrafter"/>
</dbReference>
<feature type="domain" description="ATP-cone" evidence="5">
    <location>
        <begin position="10"/>
        <end position="103"/>
    </location>
</feature>
<name>A0A2M7D5V8_9BACT</name>
<dbReference type="PANTHER" id="PTHR21075">
    <property type="entry name" value="ANAEROBIC RIBONUCLEOSIDE-TRIPHOSPHATE REDUCTASE"/>
    <property type="match status" value="1"/>
</dbReference>
<dbReference type="PROSITE" id="PS51161">
    <property type="entry name" value="ATP_CONE"/>
    <property type="match status" value="1"/>
</dbReference>
<dbReference type="EC" id="1.17.4.2" evidence="6"/>
<dbReference type="Proteomes" id="UP000229247">
    <property type="component" value="Unassembled WGS sequence"/>
</dbReference>
<organism evidence="6 7">
    <name type="scientific">Candidatus Portnoybacteria bacterium CG02_land_8_20_14_3_00_45_8</name>
    <dbReference type="NCBI Taxonomy" id="1974807"/>
    <lineage>
        <taxon>Bacteria</taxon>
        <taxon>Candidatus Portnoyibacteriota</taxon>
    </lineage>
</organism>
<evidence type="ECO:0000259" key="5">
    <source>
        <dbReference type="PROSITE" id="PS51161"/>
    </source>
</evidence>
<dbReference type="Pfam" id="PF13597">
    <property type="entry name" value="NRDD"/>
    <property type="match status" value="1"/>
</dbReference>
<dbReference type="GO" id="GO:0008998">
    <property type="term" value="F:ribonucleoside-triphosphate reductase (thioredoxin) activity"/>
    <property type="evidence" value="ECO:0007669"/>
    <property type="project" value="UniProtKB-EC"/>
</dbReference>
<keyword evidence="1 3" id="KW-0547">Nucleotide-binding</keyword>
<evidence type="ECO:0000256" key="1">
    <source>
        <dbReference type="ARBA" id="ARBA00022741"/>
    </source>
</evidence>
<gene>
    <name evidence="6" type="ORF">COS30_02360</name>
</gene>
<evidence type="ECO:0000256" key="3">
    <source>
        <dbReference type="PROSITE-ProRule" id="PRU00492"/>
    </source>
</evidence>
<dbReference type="GO" id="GO:0009265">
    <property type="term" value="P:2'-deoxyribonucleotide biosynthetic process"/>
    <property type="evidence" value="ECO:0007669"/>
    <property type="project" value="TreeGrafter"/>
</dbReference>
<keyword evidence="2 3" id="KW-0067">ATP-binding</keyword>
<sequence>MAPIVKCKFDKIQKRNGQVVDFDISKIENAVHKALTATGQGDGPIARKVTNRVINLLNKRFKKDEVPKVEEIQDIVEEVLILENFVETARSYILYREQRRRIREAQSTLDETVEMVDKYIQELDWQIKENANMAYSLQGLHQYVTSAVSKKYWLNKIYTKEIRDAVNSGDFHIHDLDFVGAYCCGWDLYDLLARGFGGVSSKVESRPPKHLRTALGQLVNFFYTMQGEAAGAEAVSNLDTLLAPFIRYDNLNYLQVKQAMQEFVFNCAIPTRVGFQTPFLNVTLDIKPPSSLASQPVIIGGQPQKETYAEFQEEMNAFNRAFAEVMCEGDAQGRVFTFPIPTYNITRDFDWDNPALQGVWEMTAKYGVPYFSNFINSDMSPDDARSMCCRLRLDNRELYKRGGGLFGAYPLTGSIGVVTLNLPRIGYLSKTKKELFERLSRVMEIAKISLEIKRKTIDNFIEKGLYPYSRHYLESIKKMRDSYWSNHFSTIGLVGMNEMLLNFTEKDITSTEGAKFAGEVLDFMRKTLIKYQEETGNLYNLEATPAEGASYRLAKKDKETYPDIVTAGVSEPYYTNSTQLPVGFTSDLFEALELQDNLQIKYTGGTVFHAFLGERIQNHETIKTLIKKIFTKHHLPYMTFSPTFSICPNHGYLSGEHFICPRCLIEQPCEVYSRVVGYIRPVQQWHPGKQEEFKERLTFKVKETKIKERVPVRI</sequence>
<accession>A0A2M7D5V8</accession>
<dbReference type="PANTHER" id="PTHR21075:SF0">
    <property type="entry name" value="ANAEROBIC RIBONUCLEOSIDE-TRIPHOSPHATE REDUCTASE"/>
    <property type="match status" value="1"/>
</dbReference>
<dbReference type="AlphaFoldDB" id="A0A2M7D5V8"/>
<keyword evidence="4" id="KW-0175">Coiled coil</keyword>
<protein>
    <submittedName>
        <fullName evidence="6">Ribonucleoside triphosphate reductase</fullName>
        <ecNumber evidence="6">1.17.4.2</ecNumber>
    </submittedName>
</protein>
<dbReference type="GO" id="GO:0031250">
    <property type="term" value="C:anaerobic ribonucleoside-triphosphate reductase complex"/>
    <property type="evidence" value="ECO:0007669"/>
    <property type="project" value="TreeGrafter"/>
</dbReference>
<dbReference type="EMBL" id="PEUE01000056">
    <property type="protein sequence ID" value="PIV38384.1"/>
    <property type="molecule type" value="Genomic_DNA"/>
</dbReference>
<comment type="caution">
    <text evidence="6">The sequence shown here is derived from an EMBL/GenBank/DDBJ whole genome shotgun (WGS) entry which is preliminary data.</text>
</comment>
<dbReference type="Pfam" id="PF03477">
    <property type="entry name" value="ATP-cone"/>
    <property type="match status" value="1"/>
</dbReference>
<evidence type="ECO:0000313" key="6">
    <source>
        <dbReference type="EMBL" id="PIV38384.1"/>
    </source>
</evidence>
<proteinExistence type="predicted"/>
<dbReference type="Gene3D" id="3.20.70.20">
    <property type="match status" value="1"/>
</dbReference>
<dbReference type="InterPro" id="IPR005144">
    <property type="entry name" value="ATP-cone_dom"/>
</dbReference>
<dbReference type="SUPFAM" id="SSF51998">
    <property type="entry name" value="PFL-like glycyl radical enzymes"/>
    <property type="match status" value="1"/>
</dbReference>
<feature type="coiled-coil region" evidence="4">
    <location>
        <begin position="95"/>
        <end position="122"/>
    </location>
</feature>
<dbReference type="GO" id="GO:0005524">
    <property type="term" value="F:ATP binding"/>
    <property type="evidence" value="ECO:0007669"/>
    <property type="project" value="UniProtKB-UniRule"/>
</dbReference>
<reference evidence="7" key="1">
    <citation type="submission" date="2017-09" db="EMBL/GenBank/DDBJ databases">
        <title>Depth-based differentiation of microbial function through sediment-hosted aquifers and enrichment of novel symbionts in the deep terrestrial subsurface.</title>
        <authorList>
            <person name="Probst A.J."/>
            <person name="Ladd B."/>
            <person name="Jarett J.K."/>
            <person name="Geller-Mcgrath D.E."/>
            <person name="Sieber C.M.K."/>
            <person name="Emerson J.B."/>
            <person name="Anantharaman K."/>
            <person name="Thomas B.C."/>
            <person name="Malmstrom R."/>
            <person name="Stieglmeier M."/>
            <person name="Klingl A."/>
            <person name="Woyke T."/>
            <person name="Ryan C.M."/>
            <person name="Banfield J.F."/>
        </authorList>
    </citation>
    <scope>NUCLEOTIDE SEQUENCE [LARGE SCALE GENOMIC DNA]</scope>
</reference>
<dbReference type="InterPro" id="IPR012833">
    <property type="entry name" value="NrdD"/>
</dbReference>
<dbReference type="NCBIfam" id="NF006126">
    <property type="entry name" value="PRK08270.1"/>
    <property type="match status" value="1"/>
</dbReference>
<dbReference type="CDD" id="cd01675">
    <property type="entry name" value="RNR_III"/>
    <property type="match status" value="1"/>
</dbReference>
<evidence type="ECO:0000256" key="2">
    <source>
        <dbReference type="ARBA" id="ARBA00022840"/>
    </source>
</evidence>
<evidence type="ECO:0000313" key="7">
    <source>
        <dbReference type="Proteomes" id="UP000229247"/>
    </source>
</evidence>
<dbReference type="GO" id="GO:0006260">
    <property type="term" value="P:DNA replication"/>
    <property type="evidence" value="ECO:0007669"/>
    <property type="project" value="InterPro"/>
</dbReference>
<dbReference type="NCBIfam" id="TIGR02487">
    <property type="entry name" value="NrdD"/>
    <property type="match status" value="1"/>
</dbReference>
<evidence type="ECO:0000256" key="4">
    <source>
        <dbReference type="SAM" id="Coils"/>
    </source>
</evidence>